<dbReference type="PANTHER" id="PTHR43140:SF1">
    <property type="entry name" value="TYPE I RESTRICTION ENZYME ECOKI SPECIFICITY SUBUNIT"/>
    <property type="match status" value="1"/>
</dbReference>
<dbReference type="GO" id="GO:0003677">
    <property type="term" value="F:DNA binding"/>
    <property type="evidence" value="ECO:0007669"/>
    <property type="project" value="UniProtKB-KW"/>
</dbReference>
<dbReference type="SUPFAM" id="SSF116734">
    <property type="entry name" value="DNA methylase specificity domain"/>
    <property type="match status" value="2"/>
</dbReference>
<dbReference type="InterPro" id="IPR000055">
    <property type="entry name" value="Restrct_endonuc_typeI_TRD"/>
</dbReference>
<dbReference type="RefSeq" id="WP_097011093.1">
    <property type="nucleotide sequence ID" value="NZ_LT907975.1"/>
</dbReference>
<evidence type="ECO:0000259" key="4">
    <source>
        <dbReference type="Pfam" id="PF01420"/>
    </source>
</evidence>
<keyword evidence="6" id="KW-1185">Reference proteome</keyword>
<accession>A0A2C8F6A3</accession>
<dbReference type="REBASE" id="221658">
    <property type="entry name" value="S.Ppr5001ORF1038P"/>
</dbReference>
<keyword evidence="3" id="KW-0238">DNA-binding</keyword>
<proteinExistence type="inferred from homology"/>
<name>A0A2C8F6A3_9BACT</name>
<dbReference type="AlphaFoldDB" id="A0A2C8F6A3"/>
<protein>
    <submittedName>
        <fullName evidence="5">Type I restriction enzyme specificity protein</fullName>
    </submittedName>
</protein>
<keyword evidence="2" id="KW-0680">Restriction system</keyword>
<dbReference type="PANTHER" id="PTHR43140">
    <property type="entry name" value="TYPE-1 RESTRICTION ENZYME ECOKI SPECIFICITY PROTEIN"/>
    <property type="match status" value="1"/>
</dbReference>
<evidence type="ECO:0000313" key="5">
    <source>
        <dbReference type="EMBL" id="SOB57924.1"/>
    </source>
</evidence>
<gene>
    <name evidence="5" type="ORF">DPRO_1037</name>
</gene>
<dbReference type="KEGG" id="pprf:DPRO_1037"/>
<reference evidence="6" key="1">
    <citation type="submission" date="2017-09" db="EMBL/GenBank/DDBJ databases">
        <authorList>
            <person name="Regsiter A."/>
            <person name="William W."/>
        </authorList>
    </citation>
    <scope>NUCLEOTIDE SEQUENCE [LARGE SCALE GENOMIC DNA]</scope>
    <source>
        <strain evidence="6">500-1</strain>
    </source>
</reference>
<dbReference type="Proteomes" id="UP000219215">
    <property type="component" value="Chromosome DPRO"/>
</dbReference>
<organism evidence="5 6">
    <name type="scientific">Pseudodesulfovibrio profundus</name>
    <dbReference type="NCBI Taxonomy" id="57320"/>
    <lineage>
        <taxon>Bacteria</taxon>
        <taxon>Pseudomonadati</taxon>
        <taxon>Thermodesulfobacteriota</taxon>
        <taxon>Desulfovibrionia</taxon>
        <taxon>Desulfovibrionales</taxon>
        <taxon>Desulfovibrionaceae</taxon>
    </lineage>
</organism>
<comment type="similarity">
    <text evidence="1">Belongs to the type-I restriction system S methylase family.</text>
</comment>
<dbReference type="InterPro" id="IPR051212">
    <property type="entry name" value="Type-I_RE_S_subunit"/>
</dbReference>
<evidence type="ECO:0000256" key="3">
    <source>
        <dbReference type="ARBA" id="ARBA00023125"/>
    </source>
</evidence>
<evidence type="ECO:0000256" key="1">
    <source>
        <dbReference type="ARBA" id="ARBA00010923"/>
    </source>
</evidence>
<dbReference type="GO" id="GO:0009307">
    <property type="term" value="P:DNA restriction-modification system"/>
    <property type="evidence" value="ECO:0007669"/>
    <property type="project" value="UniProtKB-KW"/>
</dbReference>
<dbReference type="Pfam" id="PF01420">
    <property type="entry name" value="Methylase_S"/>
    <property type="match status" value="2"/>
</dbReference>
<feature type="domain" description="Type I restriction modification DNA specificity" evidence="4">
    <location>
        <begin position="35"/>
        <end position="174"/>
    </location>
</feature>
<sequence>MSSENIPVGWLTTYVGELVAPKVEKGAPNGDDDFCYIDISSVDNQTKKITAPKLIEVKKAPSRARQHIQRNDVLVSMTRPNLNAVALVANKYDGAIASTGFDVLRPIEIDPRWLFSHVRSRRFVEEMSLLVQGALYPAVKSKEVRSNSIPLPPLGEQRRIADKIDVLQTKSRIAREALEATKPLLDKFRQSVLAAAFRGDLTAEWRKQNPDVTPADKVVSVQEEKRTGKFKIRGKNKWESVLELPQLPNGWAWIHNFRLAQDKLNAICAGPFGTIFKAKDFRDEGVPIIFLRHVKMEGFNQNKPNFMDPDVWEEFHQPYSINGGELLVTKLGDPPGESCIYPNDCGVSMVTPDVIKMDVDEGCCFTEYLMHFFNSPTSKGLIKELAFGATRLRINIPMFRYFPIPLAPVEEQAEIVRLLRQQFKLLDSIENKILEGSSSLDSLDQSILAKAFRGELVPQDPNDEPASVLLERIKTEREAAKGKKKRRRKKG</sequence>
<dbReference type="EMBL" id="LT907975">
    <property type="protein sequence ID" value="SOB57924.1"/>
    <property type="molecule type" value="Genomic_DNA"/>
</dbReference>
<dbReference type="Gene3D" id="3.90.220.20">
    <property type="entry name" value="DNA methylase specificity domains"/>
    <property type="match status" value="2"/>
</dbReference>
<evidence type="ECO:0000256" key="2">
    <source>
        <dbReference type="ARBA" id="ARBA00022747"/>
    </source>
</evidence>
<dbReference type="InterPro" id="IPR044946">
    <property type="entry name" value="Restrct_endonuc_typeI_TRD_sf"/>
</dbReference>
<dbReference type="OrthoDB" id="5363772at2"/>
<feature type="domain" description="Type I restriction modification DNA specificity" evidence="4">
    <location>
        <begin position="364"/>
        <end position="434"/>
    </location>
</feature>
<evidence type="ECO:0000313" key="6">
    <source>
        <dbReference type="Proteomes" id="UP000219215"/>
    </source>
</evidence>